<evidence type="ECO:0000313" key="1">
    <source>
        <dbReference type="EMBL" id="CAL8109984.1"/>
    </source>
</evidence>
<organism evidence="1 2">
    <name type="scientific">Orchesella dallaii</name>
    <dbReference type="NCBI Taxonomy" id="48710"/>
    <lineage>
        <taxon>Eukaryota</taxon>
        <taxon>Metazoa</taxon>
        <taxon>Ecdysozoa</taxon>
        <taxon>Arthropoda</taxon>
        <taxon>Hexapoda</taxon>
        <taxon>Collembola</taxon>
        <taxon>Entomobryomorpha</taxon>
        <taxon>Entomobryoidea</taxon>
        <taxon>Orchesellidae</taxon>
        <taxon>Orchesellinae</taxon>
        <taxon>Orchesella</taxon>
    </lineage>
</organism>
<gene>
    <name evidence="1" type="ORF">ODALV1_LOCUS13872</name>
</gene>
<sequence>MWDEMSKMDKKIDTLIYSYDMISSEITIFGLFHGHGMEGLLGMDVETAKQTLMGKTEKNSQLGFLGQKSKAKKMTSAVASVCPRD</sequence>
<keyword evidence="2" id="KW-1185">Reference proteome</keyword>
<proteinExistence type="predicted"/>
<name>A0ABP1QR62_9HEXA</name>
<reference evidence="1 2" key="1">
    <citation type="submission" date="2024-08" db="EMBL/GenBank/DDBJ databases">
        <authorList>
            <person name="Cucini C."/>
            <person name="Frati F."/>
        </authorList>
    </citation>
    <scope>NUCLEOTIDE SEQUENCE [LARGE SCALE GENOMIC DNA]</scope>
</reference>
<protein>
    <submittedName>
        <fullName evidence="1">Uncharacterized protein</fullName>
    </submittedName>
</protein>
<dbReference type="EMBL" id="CAXLJM020000043">
    <property type="protein sequence ID" value="CAL8109984.1"/>
    <property type="molecule type" value="Genomic_DNA"/>
</dbReference>
<accession>A0ABP1QR62</accession>
<dbReference type="Proteomes" id="UP001642540">
    <property type="component" value="Unassembled WGS sequence"/>
</dbReference>
<comment type="caution">
    <text evidence="1">The sequence shown here is derived from an EMBL/GenBank/DDBJ whole genome shotgun (WGS) entry which is preliminary data.</text>
</comment>
<evidence type="ECO:0000313" key="2">
    <source>
        <dbReference type="Proteomes" id="UP001642540"/>
    </source>
</evidence>